<dbReference type="OrthoDB" id="3687641at2759"/>
<dbReference type="PANTHER" id="PTHR33365:SF4">
    <property type="entry name" value="CYCLOCHLOROTINE BIOSYNTHESIS PROTEIN O"/>
    <property type="match status" value="1"/>
</dbReference>
<keyword evidence="5" id="KW-1185">Reference proteome</keyword>
<comment type="pathway">
    <text evidence="1">Mycotoxin biosynthesis.</text>
</comment>
<accession>A0A6G1H5P9</accession>
<reference evidence="4" key="1">
    <citation type="journal article" date="2020" name="Stud. Mycol.">
        <title>101 Dothideomycetes genomes: a test case for predicting lifestyles and emergence of pathogens.</title>
        <authorList>
            <person name="Haridas S."/>
            <person name="Albert R."/>
            <person name="Binder M."/>
            <person name="Bloem J."/>
            <person name="Labutti K."/>
            <person name="Salamov A."/>
            <person name="Andreopoulos B."/>
            <person name="Baker S."/>
            <person name="Barry K."/>
            <person name="Bills G."/>
            <person name="Bluhm B."/>
            <person name="Cannon C."/>
            <person name="Castanera R."/>
            <person name="Culley D."/>
            <person name="Daum C."/>
            <person name="Ezra D."/>
            <person name="Gonzalez J."/>
            <person name="Henrissat B."/>
            <person name="Kuo A."/>
            <person name="Liang C."/>
            <person name="Lipzen A."/>
            <person name="Lutzoni F."/>
            <person name="Magnuson J."/>
            <person name="Mondo S."/>
            <person name="Nolan M."/>
            <person name="Ohm R."/>
            <person name="Pangilinan J."/>
            <person name="Park H.-J."/>
            <person name="Ramirez L."/>
            <person name="Alfaro M."/>
            <person name="Sun H."/>
            <person name="Tritt A."/>
            <person name="Yoshinaga Y."/>
            <person name="Zwiers L.-H."/>
            <person name="Turgeon B."/>
            <person name="Goodwin S."/>
            <person name="Spatafora J."/>
            <person name="Crous P."/>
            <person name="Grigoriev I."/>
        </authorList>
    </citation>
    <scope>NUCLEOTIDE SEQUENCE</scope>
    <source>
        <strain evidence="4">CBS 113979</strain>
    </source>
</reference>
<comment type="similarity">
    <text evidence="2">Belongs to the ustYa family.</text>
</comment>
<evidence type="ECO:0000313" key="5">
    <source>
        <dbReference type="Proteomes" id="UP000800041"/>
    </source>
</evidence>
<dbReference type="InterPro" id="IPR021765">
    <property type="entry name" value="UstYa-like"/>
</dbReference>
<evidence type="ECO:0000256" key="1">
    <source>
        <dbReference type="ARBA" id="ARBA00004685"/>
    </source>
</evidence>
<keyword evidence="3" id="KW-1133">Transmembrane helix</keyword>
<dbReference type="Pfam" id="PF11807">
    <property type="entry name" value="UstYa"/>
    <property type="match status" value="1"/>
</dbReference>
<organism evidence="4 5">
    <name type="scientific">Aulographum hederae CBS 113979</name>
    <dbReference type="NCBI Taxonomy" id="1176131"/>
    <lineage>
        <taxon>Eukaryota</taxon>
        <taxon>Fungi</taxon>
        <taxon>Dikarya</taxon>
        <taxon>Ascomycota</taxon>
        <taxon>Pezizomycotina</taxon>
        <taxon>Dothideomycetes</taxon>
        <taxon>Pleosporomycetidae</taxon>
        <taxon>Aulographales</taxon>
        <taxon>Aulographaceae</taxon>
    </lineage>
</organism>
<dbReference type="Proteomes" id="UP000800041">
    <property type="component" value="Unassembled WGS sequence"/>
</dbReference>
<dbReference type="GO" id="GO:0043386">
    <property type="term" value="P:mycotoxin biosynthetic process"/>
    <property type="evidence" value="ECO:0007669"/>
    <property type="project" value="InterPro"/>
</dbReference>
<evidence type="ECO:0000256" key="3">
    <source>
        <dbReference type="SAM" id="Phobius"/>
    </source>
</evidence>
<keyword evidence="3" id="KW-0812">Transmembrane</keyword>
<evidence type="ECO:0008006" key="6">
    <source>
        <dbReference type="Google" id="ProtNLM"/>
    </source>
</evidence>
<dbReference type="AlphaFoldDB" id="A0A6G1H5P9"/>
<evidence type="ECO:0000313" key="4">
    <source>
        <dbReference type="EMBL" id="KAF1988329.1"/>
    </source>
</evidence>
<keyword evidence="3" id="KW-0472">Membrane</keyword>
<evidence type="ECO:0000256" key="2">
    <source>
        <dbReference type="ARBA" id="ARBA00035112"/>
    </source>
</evidence>
<sequence length="317" mass="36773">MSQQKEEKYSKPWMQIFAPICDIFGRRSNQTFYRTISEEEEGQEASIPSYHVPKSATPYSQTLFTINIWFFTTISLLLLLLLQTLHWNPFNPNTLVAGTYERGFATELEDAKASVHIEQRRFTNAIRDLENGTLYPYFEDARTPRYVGAPGSEIDANWDKLLRGRYIHLQDSEIDWLERDSYLPPLTSLPHRPSVGTPGIYGGPDVLHNLHCLNALRKHLDLDYYEPSMQLPLRYRRMHIEHCIDQLRQAVMCHGDLTPVTLKPVWVGGGEKDNERIGDGVLYLLGQTERMHTCRRWEDIREWVEQRGEEGGAVLTH</sequence>
<protein>
    <recommendedName>
        <fullName evidence="6">Tat pathway signal sequence</fullName>
    </recommendedName>
</protein>
<gene>
    <name evidence="4" type="ORF">K402DRAFT_374200</name>
</gene>
<dbReference type="EMBL" id="ML977149">
    <property type="protein sequence ID" value="KAF1988329.1"/>
    <property type="molecule type" value="Genomic_DNA"/>
</dbReference>
<dbReference type="PANTHER" id="PTHR33365">
    <property type="entry name" value="YALI0B05434P"/>
    <property type="match status" value="1"/>
</dbReference>
<feature type="transmembrane region" description="Helical" evidence="3">
    <location>
        <begin position="63"/>
        <end position="82"/>
    </location>
</feature>
<name>A0A6G1H5P9_9PEZI</name>
<proteinExistence type="inferred from homology"/>